<feature type="region of interest" description="Disordered" evidence="6">
    <location>
        <begin position="18"/>
        <end position="39"/>
    </location>
</feature>
<dbReference type="Pfam" id="PF14608">
    <property type="entry name" value="zf-CCCH_2"/>
    <property type="match status" value="1"/>
</dbReference>
<dbReference type="InterPro" id="IPR036063">
    <property type="entry name" value="Smr_dom_sf"/>
</dbReference>
<keyword evidence="5" id="KW-0175">Coiled coil</keyword>
<dbReference type="Gene3D" id="3.30.1370.210">
    <property type="match status" value="1"/>
</dbReference>
<protein>
    <submittedName>
        <fullName evidence="9">Zf-CCCH domain containing protein</fullName>
    </submittedName>
</protein>
<dbReference type="Gene3D" id="3.30.1370.110">
    <property type="match status" value="1"/>
</dbReference>
<feature type="region of interest" description="Disordered" evidence="6">
    <location>
        <begin position="155"/>
        <end position="186"/>
    </location>
</feature>
<feature type="domain" description="Smr" evidence="8">
    <location>
        <begin position="752"/>
        <end position="849"/>
    </location>
</feature>
<dbReference type="Proteomes" id="UP000383932">
    <property type="component" value="Unassembled WGS sequence"/>
</dbReference>
<dbReference type="PANTHER" id="PTHR46651">
    <property type="entry name" value="POLYADENYLATE-BINDING PROTEIN-INTERACTING PROTEIN 7"/>
    <property type="match status" value="1"/>
</dbReference>
<dbReference type="Pfam" id="PF00642">
    <property type="entry name" value="zf-CCCH"/>
    <property type="match status" value="1"/>
</dbReference>
<keyword evidence="3 4" id="KW-0862">Zinc</keyword>
<feature type="domain" description="C3H1-type" evidence="7">
    <location>
        <begin position="493"/>
        <end position="520"/>
    </location>
</feature>
<dbReference type="PROSITE" id="PS50103">
    <property type="entry name" value="ZF_C3H1"/>
    <property type="match status" value="2"/>
</dbReference>
<dbReference type="SUPFAM" id="SSF160443">
    <property type="entry name" value="SMR domain-like"/>
    <property type="match status" value="1"/>
</dbReference>
<dbReference type="SMART" id="SM00356">
    <property type="entry name" value="ZnF_C3H1"/>
    <property type="match status" value="2"/>
</dbReference>
<dbReference type="InterPro" id="IPR002625">
    <property type="entry name" value="Smr_dom"/>
</dbReference>
<dbReference type="Pfam" id="PF08590">
    <property type="entry name" value="DUF1771"/>
    <property type="match status" value="1"/>
</dbReference>
<evidence type="ECO:0000259" key="7">
    <source>
        <dbReference type="PROSITE" id="PS50103"/>
    </source>
</evidence>
<organism evidence="9 10">
    <name type="scientific">Ceratobasidium theobromae</name>
    <dbReference type="NCBI Taxonomy" id="1582974"/>
    <lineage>
        <taxon>Eukaryota</taxon>
        <taxon>Fungi</taxon>
        <taxon>Dikarya</taxon>
        <taxon>Basidiomycota</taxon>
        <taxon>Agaricomycotina</taxon>
        <taxon>Agaricomycetes</taxon>
        <taxon>Cantharellales</taxon>
        <taxon>Ceratobasidiaceae</taxon>
        <taxon>Ceratobasidium</taxon>
    </lineage>
</organism>
<feature type="compositionally biased region" description="Basic and acidic residues" evidence="6">
    <location>
        <begin position="1313"/>
        <end position="1326"/>
    </location>
</feature>
<evidence type="ECO:0000259" key="8">
    <source>
        <dbReference type="PROSITE" id="PS50828"/>
    </source>
</evidence>
<feature type="zinc finger region" description="C3H1-type" evidence="4">
    <location>
        <begin position="469"/>
        <end position="492"/>
    </location>
</feature>
<keyword evidence="1 4" id="KW-0479">Metal-binding</keyword>
<gene>
    <name evidence="9" type="ORF">CTheo_2074</name>
</gene>
<dbReference type="InterPro" id="IPR053242">
    <property type="entry name" value="PAM2-like_domain"/>
</dbReference>
<dbReference type="SMART" id="SM01162">
    <property type="entry name" value="DUF1771"/>
    <property type="match status" value="1"/>
</dbReference>
<name>A0A5N5QS94_9AGAM</name>
<dbReference type="OrthoDB" id="3247158at2759"/>
<evidence type="ECO:0000256" key="2">
    <source>
        <dbReference type="ARBA" id="ARBA00022771"/>
    </source>
</evidence>
<feature type="domain" description="C3H1-type" evidence="7">
    <location>
        <begin position="469"/>
        <end position="492"/>
    </location>
</feature>
<feature type="compositionally biased region" description="Low complexity" evidence="6">
    <location>
        <begin position="1242"/>
        <end position="1252"/>
    </location>
</feature>
<dbReference type="InterPro" id="IPR013899">
    <property type="entry name" value="DUF1771"/>
</dbReference>
<evidence type="ECO:0000256" key="6">
    <source>
        <dbReference type="SAM" id="MobiDB-lite"/>
    </source>
</evidence>
<dbReference type="GO" id="GO:0008270">
    <property type="term" value="F:zinc ion binding"/>
    <property type="evidence" value="ECO:0007669"/>
    <property type="project" value="UniProtKB-KW"/>
</dbReference>
<feature type="compositionally biased region" description="Polar residues" evidence="6">
    <location>
        <begin position="120"/>
        <end position="129"/>
    </location>
</feature>
<feature type="zinc finger region" description="C3H1-type" evidence="4">
    <location>
        <begin position="493"/>
        <end position="520"/>
    </location>
</feature>
<keyword evidence="2 4" id="KW-0863">Zinc-finger</keyword>
<feature type="region of interest" description="Disordered" evidence="6">
    <location>
        <begin position="201"/>
        <end position="226"/>
    </location>
</feature>
<dbReference type="PROSITE" id="PS50828">
    <property type="entry name" value="SMR"/>
    <property type="match status" value="1"/>
</dbReference>
<keyword evidence="10" id="KW-1185">Reference proteome</keyword>
<feature type="region of interest" description="Disordered" evidence="6">
    <location>
        <begin position="561"/>
        <end position="599"/>
    </location>
</feature>
<feature type="compositionally biased region" description="Basic and acidic residues" evidence="6">
    <location>
        <begin position="1145"/>
        <end position="1161"/>
    </location>
</feature>
<feature type="region of interest" description="Disordered" evidence="6">
    <location>
        <begin position="1118"/>
        <end position="1340"/>
    </location>
</feature>
<evidence type="ECO:0000313" key="9">
    <source>
        <dbReference type="EMBL" id="KAB5594443.1"/>
    </source>
</evidence>
<evidence type="ECO:0000256" key="4">
    <source>
        <dbReference type="PROSITE-ProRule" id="PRU00723"/>
    </source>
</evidence>
<proteinExistence type="predicted"/>
<comment type="caution">
    <text evidence="9">The sequence shown here is derived from an EMBL/GenBank/DDBJ whole genome shotgun (WGS) entry which is preliminary data.</text>
</comment>
<dbReference type="InterPro" id="IPR000571">
    <property type="entry name" value="Znf_CCCH"/>
</dbReference>
<dbReference type="SUPFAM" id="SSF90229">
    <property type="entry name" value="CCCH zinc finger"/>
    <property type="match status" value="1"/>
</dbReference>
<feature type="compositionally biased region" description="Polar residues" evidence="6">
    <location>
        <begin position="1194"/>
        <end position="1205"/>
    </location>
</feature>
<dbReference type="Gene3D" id="4.10.1000.10">
    <property type="entry name" value="Zinc finger, CCCH-type"/>
    <property type="match status" value="1"/>
</dbReference>
<feature type="compositionally biased region" description="Low complexity" evidence="6">
    <location>
        <begin position="1206"/>
        <end position="1232"/>
    </location>
</feature>
<sequence length="1340" mass="142850">MDDAGDKYAHLRAYLSALQREHQSKSPTDGTDDPDAGNAGFATKIASLLADDKEDEVKRLLVEKLGISESSPDLDVYVLELMHKHKDDVEGTPLTLLATPTKRPLSRASSTSFRLPRPETPSSPLSTSFRRPHTPVTSPLAANLQAYALGNSPSASPTLGHATAHPFPGVIGSGSRPASPLPSPRHLNAKAMEFRPGMLSRQASAMSGSFHRDTPSPDVWGHGSPHKGTSNLAIAAPLVPSDSFYPRPLTPASSLGSSFPGSLPSAVATHLGVSSNLSPPALGPSPLTAESPVPSAAVPVPAPNALGNRPRHNSFDDEDEFSPFGTRPSGTVQFFSDSQTYNETEEDYYANYSAGLSGMEGYDDPHSLAPIEVLARVFGSSVSQTDLEDALSQAGWEFDGAMAILVERARPGSKAIPVKAPQPGGQSPAPVARSAGVAVVPRETFVQTRGAAKGQAATSKANAASPASSNANRVCRYYLAGECRRADCRFSHDIERALCRFWLRSQCAKGDQCEFLHTLPQESDVTGVVDAMSHTDLGAQPQAGSEEPPVEDFPLLGRSGPIPKHDPGRSRFASAVKKGAPAPVIMRTPSGTTPAKPAIVPRASPRLRLRPPSLLPTLLTGEALNKMYLTYRQRAIQLGAARNACLSRAADAWRRGDGAAAKRFSKDAHDLNRKMVEESSEAGRKIVQERVRAAVDAVRQRDATWSDDPRDRSERGKMCGGELGVILGVASMTAAGEGGKGLRAEERMECLLDLHGLHATEGVEALQEFLLEVRAGLHEFGHVLICADQLEKEQYYGLAYVIVGEEKHTGTQDTARGASKARLGTAVREWLVEWAYPWSERSGVLVAVCSRGIRWPFCLCRRLACPHLPAMADPTTLPLPSPSLPPVSPEMASESFVVTSDSMAEGLDAKSPHSDTPTHETHQSLLQALELAHKNIAKTQAENEFLKEKLEATERQVQDQSDQIAMLRGKVEEARRGVMRLQTENRRASQLQAANVQELRSAKRASFILPPTPASPGGLAAGKHIHRRISSMSDPGFNGELRYAGSPTSFATSFPESISGRISPQGPSAEEFAKLRAELAACQQALQEATDAREASETAVRALKDFIAENAVGEARSPEGLQGLRLPPLPTDANVADAEASASLKPEEPKRGWGGWLKREPSNSSAPKTAPGPAPAVSIKSPSEDDSVPAPASTPLTSFVNSWTRSRSSSSSADAVSPAPEPSASAAAQPSAFRKFFAKTNAPAPAAAVEPATPRPSTPPSHLQTQYESEPDEPKHVPAPLQLRREGSVRDSVSSASDAPEPISPPADMVDISLDRRVGEKEEYTGERTPTVGSATGFAI</sequence>
<evidence type="ECO:0000256" key="1">
    <source>
        <dbReference type="ARBA" id="ARBA00022723"/>
    </source>
</evidence>
<evidence type="ECO:0000256" key="5">
    <source>
        <dbReference type="SAM" id="Coils"/>
    </source>
</evidence>
<feature type="coiled-coil region" evidence="5">
    <location>
        <begin position="929"/>
        <end position="991"/>
    </location>
</feature>
<evidence type="ECO:0000313" key="10">
    <source>
        <dbReference type="Proteomes" id="UP000383932"/>
    </source>
</evidence>
<dbReference type="PANTHER" id="PTHR46651:SF1">
    <property type="entry name" value="SMALL MUTS RELATED FAMILY PROTEIN"/>
    <property type="match status" value="1"/>
</dbReference>
<reference evidence="9 10" key="1">
    <citation type="journal article" date="2019" name="Fungal Biol. Biotechnol.">
        <title>Draft genome sequence of fastidious pathogen Ceratobasidium theobromae, which causes vascular-streak dieback in Theobroma cacao.</title>
        <authorList>
            <person name="Ali S.S."/>
            <person name="Asman A."/>
            <person name="Shao J."/>
            <person name="Firmansyah A.P."/>
            <person name="Susilo A.W."/>
            <person name="Rosmana A."/>
            <person name="McMahon P."/>
            <person name="Junaid M."/>
            <person name="Guest D."/>
            <person name="Kheng T.Y."/>
            <person name="Meinhardt L.W."/>
            <person name="Bailey B.A."/>
        </authorList>
    </citation>
    <scope>NUCLEOTIDE SEQUENCE [LARGE SCALE GENOMIC DNA]</scope>
    <source>
        <strain evidence="9 10">CT2</strain>
    </source>
</reference>
<dbReference type="InterPro" id="IPR036855">
    <property type="entry name" value="Znf_CCCH_sf"/>
</dbReference>
<feature type="region of interest" description="Disordered" evidence="6">
    <location>
        <begin position="101"/>
        <end position="134"/>
    </location>
</feature>
<feature type="compositionally biased region" description="Low complexity" evidence="6">
    <location>
        <begin position="1290"/>
        <end position="1299"/>
    </location>
</feature>
<evidence type="ECO:0000256" key="3">
    <source>
        <dbReference type="ARBA" id="ARBA00022833"/>
    </source>
</evidence>
<accession>A0A5N5QS94</accession>
<dbReference type="EMBL" id="SSOP01000020">
    <property type="protein sequence ID" value="KAB5594443.1"/>
    <property type="molecule type" value="Genomic_DNA"/>
</dbReference>
<feature type="region of interest" description="Disordered" evidence="6">
    <location>
        <begin position="282"/>
        <end position="318"/>
    </location>
</feature>